<proteinExistence type="predicted"/>
<accession>A0A0A2LZB1</accession>
<dbReference type="RefSeq" id="WP_035132722.1">
    <property type="nucleotide sequence ID" value="NZ_JRLV01000007.1"/>
</dbReference>
<dbReference type="STRING" id="1406840.Q763_07420"/>
<reference evidence="1 2" key="1">
    <citation type="submission" date="2013-09" db="EMBL/GenBank/DDBJ databases">
        <authorList>
            <person name="Zeng Z."/>
            <person name="Chen C."/>
        </authorList>
    </citation>
    <scope>NUCLEOTIDE SEQUENCE [LARGE SCALE GENOMIC DNA]</scope>
    <source>
        <strain evidence="1 2">F44-8</strain>
    </source>
</reference>
<name>A0A0A2LZB1_9FLAO</name>
<dbReference type="eggNOG" id="ENOG5030ZFS">
    <property type="taxonomic scope" value="Bacteria"/>
</dbReference>
<evidence type="ECO:0000313" key="1">
    <source>
        <dbReference type="EMBL" id="KGO81470.1"/>
    </source>
</evidence>
<sequence>MSDQGTSFLFLCKKMYFDGYTPSNKNLYRSENYQTLCGLAQQLITKRGNEGFALYFCESQYLVDLWAAHFILEYGHPTEVMKTRALYVVNKYAHMSIKIKLAQEEKAWLKENGYA</sequence>
<dbReference type="AlphaFoldDB" id="A0A0A2LZB1"/>
<keyword evidence="2" id="KW-1185">Reference proteome</keyword>
<dbReference type="EMBL" id="JRLV01000007">
    <property type="protein sequence ID" value="KGO81470.1"/>
    <property type="molecule type" value="Genomic_DNA"/>
</dbReference>
<dbReference type="Proteomes" id="UP000030129">
    <property type="component" value="Unassembled WGS sequence"/>
</dbReference>
<protein>
    <submittedName>
        <fullName evidence="1">Uncharacterized protein</fullName>
    </submittedName>
</protein>
<evidence type="ECO:0000313" key="2">
    <source>
        <dbReference type="Proteomes" id="UP000030129"/>
    </source>
</evidence>
<comment type="caution">
    <text evidence="1">The sequence shown here is derived from an EMBL/GenBank/DDBJ whole genome shotgun (WGS) entry which is preliminary data.</text>
</comment>
<gene>
    <name evidence="1" type="ORF">Q763_07420</name>
</gene>
<organism evidence="1 2">
    <name type="scientific">Flavobacterium beibuense F44-8</name>
    <dbReference type="NCBI Taxonomy" id="1406840"/>
    <lineage>
        <taxon>Bacteria</taxon>
        <taxon>Pseudomonadati</taxon>
        <taxon>Bacteroidota</taxon>
        <taxon>Flavobacteriia</taxon>
        <taxon>Flavobacteriales</taxon>
        <taxon>Flavobacteriaceae</taxon>
        <taxon>Flavobacterium</taxon>
    </lineage>
</organism>